<gene>
    <name evidence="3" type="ORF">RchiOBHm_Chr7g0215721</name>
</gene>
<dbReference type="GO" id="GO:0010078">
    <property type="term" value="P:maintenance of root meristem identity"/>
    <property type="evidence" value="ECO:0007669"/>
    <property type="project" value="TreeGrafter"/>
</dbReference>
<evidence type="ECO:0000313" key="4">
    <source>
        <dbReference type="Proteomes" id="UP000238479"/>
    </source>
</evidence>
<dbReference type="Gramene" id="PRQ19302">
    <property type="protein sequence ID" value="PRQ19302"/>
    <property type="gene ID" value="RchiOBHm_Chr7g0215721"/>
</dbReference>
<dbReference type="AlphaFoldDB" id="A0A2P6PBK9"/>
<dbReference type="Pfam" id="PF16312">
    <property type="entry name" value="Oberon_cc"/>
    <property type="match status" value="1"/>
</dbReference>
<dbReference type="STRING" id="74649.A0A2P6PBK9"/>
<feature type="domain" description="Oberon coiled-coil region" evidence="2">
    <location>
        <begin position="54"/>
        <end position="184"/>
    </location>
</feature>
<evidence type="ECO:0000313" key="3">
    <source>
        <dbReference type="EMBL" id="PRQ19302.1"/>
    </source>
</evidence>
<dbReference type="InterPro" id="IPR032535">
    <property type="entry name" value="Oberon_CC"/>
</dbReference>
<dbReference type="GO" id="GO:0010468">
    <property type="term" value="P:regulation of gene expression"/>
    <property type="evidence" value="ECO:0007669"/>
    <property type="project" value="TreeGrafter"/>
</dbReference>
<organism evidence="3 4">
    <name type="scientific">Rosa chinensis</name>
    <name type="common">China rose</name>
    <dbReference type="NCBI Taxonomy" id="74649"/>
    <lineage>
        <taxon>Eukaryota</taxon>
        <taxon>Viridiplantae</taxon>
        <taxon>Streptophyta</taxon>
        <taxon>Embryophyta</taxon>
        <taxon>Tracheophyta</taxon>
        <taxon>Spermatophyta</taxon>
        <taxon>Magnoliopsida</taxon>
        <taxon>eudicotyledons</taxon>
        <taxon>Gunneridae</taxon>
        <taxon>Pentapetalae</taxon>
        <taxon>rosids</taxon>
        <taxon>fabids</taxon>
        <taxon>Rosales</taxon>
        <taxon>Rosaceae</taxon>
        <taxon>Rosoideae</taxon>
        <taxon>Rosoideae incertae sedis</taxon>
        <taxon>Rosa</taxon>
    </lineage>
</organism>
<dbReference type="Proteomes" id="UP000238479">
    <property type="component" value="Chromosome 7"/>
</dbReference>
<sequence>MINRSMFPQELEPHVESPKILENEVGEQLMAPQKIATVKMEMVADDDEKMRMYERARMAVEACDRELLEKTRKYEELMLEKHKKKMQVQQLEKIVRLKLAEADMFQLKVNEAKQEVLRLQKIALVSEEEYANSHLKQQLREAAAEKQYLIEKIKLEEHSQASNNCGGGGGPAQTLIHSKMDDLLYSDTPKTEFNW</sequence>
<dbReference type="PANTHER" id="PTHR21736">
    <property type="entry name" value="VERNALIZATION-INSENSITIVE PROTEIN 3"/>
    <property type="match status" value="1"/>
</dbReference>
<dbReference type="GO" id="GO:0010071">
    <property type="term" value="P:root meristem specification"/>
    <property type="evidence" value="ECO:0007669"/>
    <property type="project" value="TreeGrafter"/>
</dbReference>
<dbReference type="GO" id="GO:0005634">
    <property type="term" value="C:nucleus"/>
    <property type="evidence" value="ECO:0007669"/>
    <property type="project" value="TreeGrafter"/>
</dbReference>
<name>A0A2P6PBK9_ROSCH</name>
<dbReference type="PANTHER" id="PTHR21736:SF37">
    <property type="entry name" value="PROTEIN OBERON 2"/>
    <property type="match status" value="1"/>
</dbReference>
<dbReference type="EMBL" id="PDCK01000045">
    <property type="protein sequence ID" value="PRQ19302.1"/>
    <property type="molecule type" value="Genomic_DNA"/>
</dbReference>
<dbReference type="GO" id="GO:0010492">
    <property type="term" value="P:maintenance of shoot apical meristem identity"/>
    <property type="evidence" value="ECO:0007669"/>
    <property type="project" value="TreeGrafter"/>
</dbReference>
<comment type="caution">
    <text evidence="3">The sequence shown here is derived from an EMBL/GenBank/DDBJ whole genome shotgun (WGS) entry which is preliminary data.</text>
</comment>
<keyword evidence="4" id="KW-1185">Reference proteome</keyword>
<evidence type="ECO:0000256" key="1">
    <source>
        <dbReference type="SAM" id="Coils"/>
    </source>
</evidence>
<accession>A0A2P6PBK9</accession>
<reference evidence="3 4" key="1">
    <citation type="journal article" date="2018" name="Nat. Genet.">
        <title>The Rosa genome provides new insights in the design of modern roses.</title>
        <authorList>
            <person name="Bendahmane M."/>
        </authorList>
    </citation>
    <scope>NUCLEOTIDE SEQUENCE [LARGE SCALE GENOMIC DNA]</scope>
    <source>
        <strain evidence="4">cv. Old Blush</strain>
    </source>
</reference>
<keyword evidence="1" id="KW-0175">Coiled coil</keyword>
<evidence type="ECO:0000259" key="2">
    <source>
        <dbReference type="Pfam" id="PF16312"/>
    </source>
</evidence>
<dbReference type="InterPro" id="IPR004082">
    <property type="entry name" value="OBERON"/>
</dbReference>
<feature type="coiled-coil region" evidence="1">
    <location>
        <begin position="60"/>
        <end position="94"/>
    </location>
</feature>
<proteinExistence type="predicted"/>
<protein>
    <submittedName>
        <fullName evidence="3">Putative oberon, coiled-coil region</fullName>
    </submittedName>
</protein>
<dbReference type="OMA" id="QMIAFSK"/>